<accession>W5IK08</accession>
<dbReference type="PANTHER" id="PTHR10151">
    <property type="entry name" value="ECTONUCLEOTIDE PYROPHOSPHATASE/PHOSPHODIESTERASE"/>
    <property type="match status" value="1"/>
</dbReference>
<dbReference type="eggNOG" id="COG1524">
    <property type="taxonomic scope" value="Bacteria"/>
</dbReference>
<name>W5IK08_SCAIO</name>
<dbReference type="HOGENOM" id="CLU_039939_0_0_11"/>
<dbReference type="GO" id="GO:0016787">
    <property type="term" value="F:hydrolase activity"/>
    <property type="evidence" value="ECO:0007669"/>
    <property type="project" value="UniProtKB-ARBA"/>
</dbReference>
<dbReference type="EMBL" id="ADCX01000004">
    <property type="protein sequence ID" value="EFG27211.2"/>
    <property type="molecule type" value="Genomic_DNA"/>
</dbReference>
<evidence type="ECO:0000313" key="1">
    <source>
        <dbReference type="EMBL" id="EFG27211.2"/>
    </source>
</evidence>
<dbReference type="AlphaFoldDB" id="W5IK08"/>
<keyword evidence="2" id="KW-1185">Reference proteome</keyword>
<sequence>MCAESNGSPGALKGSPHLYSKPDHLSAVMPAISAAIGCPIPTSIHPYPNKDRQELGIPPASSLVLVLVDGLGFHNLSERRGHTPYMRSLISEPRSARPITTCFPSTTAVAMATVGTGTCPGLTAITAYTQVNPLTGGLSQMISFRNALQPLEIQQEPTIFELLASKGVRVDSCGIAKFKNSALTQAALRGSKYHARVTMEERIEQTALLARKPGLTYLYIPDVDKAGHEYGLDSDQWVSEFEKTDTYIALLRRSLPSGTVLLVTADHGMINSNPRHRIDIAENPDLCQDVSLVGGEPRNVMLYVHGEDAVQKQEKVEKVADRYRSHLGESFRIYKKDQAINLGFYGLVGTRAYSVLGDLIVVGQDDFTLVDTRSQKEEATRLPSIHGGSSAREMEIPLLIDQA</sequence>
<dbReference type="PANTHER" id="PTHR10151:SF120">
    <property type="entry name" value="BIS(5'-ADENOSYL)-TRIPHOSPHATASE"/>
    <property type="match status" value="1"/>
</dbReference>
<comment type="caution">
    <text evidence="1">The sequence shown here is derived from an EMBL/GenBank/DDBJ whole genome shotgun (WGS) entry which is preliminary data.</text>
</comment>
<evidence type="ECO:0008006" key="3">
    <source>
        <dbReference type="Google" id="ProtNLM"/>
    </source>
</evidence>
<gene>
    <name evidence="1" type="ORF">HMPREF9020_00850</name>
</gene>
<proteinExistence type="predicted"/>
<dbReference type="Proteomes" id="UP000005777">
    <property type="component" value="Unassembled WGS sequence"/>
</dbReference>
<protein>
    <recommendedName>
        <fullName evidence="3">Nucleotide pyrophosphatase</fullName>
    </recommendedName>
</protein>
<dbReference type="SUPFAM" id="SSF53649">
    <property type="entry name" value="Alkaline phosphatase-like"/>
    <property type="match status" value="1"/>
</dbReference>
<evidence type="ECO:0000313" key="2">
    <source>
        <dbReference type="Proteomes" id="UP000005777"/>
    </source>
</evidence>
<dbReference type="RefSeq" id="WP_048349265.1">
    <property type="nucleotide sequence ID" value="NZ_GG770225.1"/>
</dbReference>
<dbReference type="Gene3D" id="3.40.720.10">
    <property type="entry name" value="Alkaline Phosphatase, subunit A"/>
    <property type="match status" value="1"/>
</dbReference>
<organism evidence="1 2">
    <name type="scientific">Scardovia inopinata F0304</name>
    <dbReference type="NCBI Taxonomy" id="641146"/>
    <lineage>
        <taxon>Bacteria</taxon>
        <taxon>Bacillati</taxon>
        <taxon>Actinomycetota</taxon>
        <taxon>Actinomycetes</taxon>
        <taxon>Bifidobacteriales</taxon>
        <taxon>Bifidobacteriaceae</taxon>
        <taxon>Scardovia</taxon>
    </lineage>
</organism>
<dbReference type="InterPro" id="IPR017850">
    <property type="entry name" value="Alkaline_phosphatase_core_sf"/>
</dbReference>
<reference evidence="1 2" key="1">
    <citation type="submission" date="2012-01" db="EMBL/GenBank/DDBJ databases">
        <title>The Genome Sequence of Scardovia inopinata F0304.</title>
        <authorList>
            <consortium name="The Broad Institute Genome Sequencing Platform"/>
            <person name="Earl A."/>
            <person name="Ward D."/>
            <person name="Feldgarden M."/>
            <person name="Gevers D."/>
            <person name="Izard J."/>
            <person name="Baranova O.V."/>
            <person name="Blanton J.M."/>
            <person name="Tanner A.C."/>
            <person name="Dewhirst F.E."/>
            <person name="Young S.K."/>
            <person name="Zeng Q."/>
            <person name="Gargeya S."/>
            <person name="Fitzgerald M."/>
            <person name="Haas B."/>
            <person name="Abouelleil A."/>
            <person name="Alvarado L."/>
            <person name="Arachchi H.M."/>
            <person name="Berlin A."/>
            <person name="Chapman S.B."/>
            <person name="Gearin G."/>
            <person name="Goldberg J."/>
            <person name="Griggs A."/>
            <person name="Gujja S."/>
            <person name="Hansen M."/>
            <person name="Heiman D."/>
            <person name="Howarth C."/>
            <person name="Larimer J."/>
            <person name="Lui A."/>
            <person name="MacDonald P.J."/>
            <person name="McCowen C."/>
            <person name="Montmayeur A."/>
            <person name="Murphy C."/>
            <person name="Neiman D."/>
            <person name="Pearson M."/>
            <person name="Priest M."/>
            <person name="Roberts A."/>
            <person name="Saif S."/>
            <person name="Shea T."/>
            <person name="Sisk P."/>
            <person name="Stolte C."/>
            <person name="Sykes S."/>
            <person name="Wortman J."/>
            <person name="Nusbaum C."/>
            <person name="Birren B."/>
        </authorList>
    </citation>
    <scope>NUCLEOTIDE SEQUENCE [LARGE SCALE GENOMIC DNA]</scope>
    <source>
        <strain evidence="1 2">F0304</strain>
    </source>
</reference>
<dbReference type="Pfam" id="PF01663">
    <property type="entry name" value="Phosphodiest"/>
    <property type="match status" value="1"/>
</dbReference>
<dbReference type="InterPro" id="IPR002591">
    <property type="entry name" value="Phosphodiest/P_Trfase"/>
</dbReference>